<dbReference type="OrthoDB" id="7362171at2"/>
<reference evidence="1 2" key="1">
    <citation type="submission" date="2016-10" db="EMBL/GenBank/DDBJ databases">
        <authorList>
            <person name="de Groot N.N."/>
        </authorList>
    </citation>
    <scope>NUCLEOTIDE SEQUENCE [LARGE SCALE GENOMIC DNA]</scope>
    <source>
        <strain evidence="1 2">DSM 25584</strain>
    </source>
</reference>
<keyword evidence="2" id="KW-1185">Reference proteome</keyword>
<sequence>MLAPLRLDILGRRQRRAPITEGAVYRRRSGNDVIETARVLSVDHDLQGIQHVRFHVNICRGDVPFVDEERMLNVHSFAERYGQPIEA</sequence>
<accession>A0A1G7N664</accession>
<protein>
    <submittedName>
        <fullName evidence="1">Uncharacterized protein</fullName>
    </submittedName>
</protein>
<organism evidence="1 2">
    <name type="scientific">Limimonas halophila</name>
    <dbReference type="NCBI Taxonomy" id="1082479"/>
    <lineage>
        <taxon>Bacteria</taxon>
        <taxon>Pseudomonadati</taxon>
        <taxon>Pseudomonadota</taxon>
        <taxon>Alphaproteobacteria</taxon>
        <taxon>Rhodospirillales</taxon>
        <taxon>Rhodovibrionaceae</taxon>
        <taxon>Limimonas</taxon>
    </lineage>
</organism>
<evidence type="ECO:0000313" key="1">
    <source>
        <dbReference type="EMBL" id="SDF69442.1"/>
    </source>
</evidence>
<gene>
    <name evidence="1" type="ORF">SAMN05216241_10235</name>
</gene>
<proteinExistence type="predicted"/>
<name>A0A1G7N664_9PROT</name>
<dbReference type="AlphaFoldDB" id="A0A1G7N664"/>
<dbReference type="RefSeq" id="WP_143006140.1">
    <property type="nucleotide sequence ID" value="NZ_FNCE01000002.1"/>
</dbReference>
<dbReference type="Proteomes" id="UP000199415">
    <property type="component" value="Unassembled WGS sequence"/>
</dbReference>
<dbReference type="EMBL" id="FNCE01000002">
    <property type="protein sequence ID" value="SDF69442.1"/>
    <property type="molecule type" value="Genomic_DNA"/>
</dbReference>
<evidence type="ECO:0000313" key="2">
    <source>
        <dbReference type="Proteomes" id="UP000199415"/>
    </source>
</evidence>